<dbReference type="GO" id="GO:0016567">
    <property type="term" value="P:protein ubiquitination"/>
    <property type="evidence" value="ECO:0007669"/>
    <property type="project" value="InterPro"/>
</dbReference>
<evidence type="ECO:0000256" key="7">
    <source>
        <dbReference type="ARBA" id="ARBA00023136"/>
    </source>
</evidence>
<evidence type="ECO:0000313" key="12">
    <source>
        <dbReference type="EMBL" id="JAT47915.1"/>
    </source>
</evidence>
<dbReference type="EMBL" id="GDJX01020021">
    <property type="protein sequence ID" value="JAT47915.1"/>
    <property type="molecule type" value="Transcribed_RNA"/>
</dbReference>
<feature type="non-terminal residue" evidence="12">
    <location>
        <position position="1"/>
    </location>
</feature>
<keyword evidence="2" id="KW-0808">Transferase</keyword>
<dbReference type="GO" id="GO:0016020">
    <property type="term" value="C:membrane"/>
    <property type="evidence" value="ECO:0007669"/>
    <property type="project" value="UniProtKB-SubCell"/>
</dbReference>
<dbReference type="PANTHER" id="PTHR46905:SF21">
    <property type="entry name" value="RING-TYPE E3 UBIQUITIN TRANSFERASE"/>
    <property type="match status" value="1"/>
</dbReference>
<dbReference type="GO" id="GO:0016740">
    <property type="term" value="F:transferase activity"/>
    <property type="evidence" value="ECO:0007669"/>
    <property type="project" value="UniProtKB-KW"/>
</dbReference>
<dbReference type="InterPro" id="IPR013083">
    <property type="entry name" value="Znf_RING/FYVE/PHD"/>
</dbReference>
<dbReference type="InterPro" id="IPR001841">
    <property type="entry name" value="Znf_RING"/>
</dbReference>
<keyword evidence="3 10" id="KW-0812">Transmembrane</keyword>
<keyword evidence="5" id="KW-0862">Zinc</keyword>
<evidence type="ECO:0000256" key="1">
    <source>
        <dbReference type="ARBA" id="ARBA00004167"/>
    </source>
</evidence>
<evidence type="ECO:0000256" key="3">
    <source>
        <dbReference type="ARBA" id="ARBA00022692"/>
    </source>
</evidence>
<evidence type="ECO:0000256" key="9">
    <source>
        <dbReference type="PROSITE-ProRule" id="PRU00175"/>
    </source>
</evidence>
<name>A0A1D1XZV5_9ARAE</name>
<dbReference type="InterPro" id="IPR044602">
    <property type="entry name" value="ATL10/ATL72-79-like"/>
</dbReference>
<reference evidence="12" key="1">
    <citation type="submission" date="2015-07" db="EMBL/GenBank/DDBJ databases">
        <title>Transcriptome Assembly of Anthurium amnicola.</title>
        <authorList>
            <person name="Suzuki J."/>
        </authorList>
    </citation>
    <scope>NUCLEOTIDE SEQUENCE</scope>
</reference>
<feature type="domain" description="RING-type" evidence="11">
    <location>
        <begin position="91"/>
        <end position="133"/>
    </location>
</feature>
<dbReference type="SMART" id="SM00184">
    <property type="entry name" value="RING"/>
    <property type="match status" value="1"/>
</dbReference>
<keyword evidence="7 10" id="KW-0472">Membrane</keyword>
<feature type="transmembrane region" description="Helical" evidence="10">
    <location>
        <begin position="25"/>
        <end position="50"/>
    </location>
</feature>
<sequence>PPPPPPPSPDAAAARGSDASFDTNMLIILAVLLCALLLAMGLNSAVRFALRRVALVAPPRMAATTGLKQRALRRIPVAVYGEGVGIPATDCPICLGEFADGEKVRVLPLCNHGFHVLCIDTWLASHSSCPNCRNSLLDRAAVAAVAAENATHEGIIR</sequence>
<evidence type="ECO:0000256" key="10">
    <source>
        <dbReference type="SAM" id="Phobius"/>
    </source>
</evidence>
<evidence type="ECO:0000256" key="8">
    <source>
        <dbReference type="ARBA" id="ARBA00024209"/>
    </source>
</evidence>
<dbReference type="PROSITE" id="PS50089">
    <property type="entry name" value="ZF_RING_2"/>
    <property type="match status" value="1"/>
</dbReference>
<dbReference type="CDD" id="cd16461">
    <property type="entry name" value="RING-H2_EL5-like"/>
    <property type="match status" value="1"/>
</dbReference>
<dbReference type="SMART" id="SM01197">
    <property type="entry name" value="FANCL_C"/>
    <property type="match status" value="1"/>
</dbReference>
<dbReference type="GO" id="GO:0008270">
    <property type="term" value="F:zinc ion binding"/>
    <property type="evidence" value="ECO:0007669"/>
    <property type="project" value="UniProtKB-KW"/>
</dbReference>
<dbReference type="Pfam" id="PF13639">
    <property type="entry name" value="zf-RING_2"/>
    <property type="match status" value="1"/>
</dbReference>
<proteinExistence type="inferred from homology"/>
<evidence type="ECO:0000256" key="6">
    <source>
        <dbReference type="ARBA" id="ARBA00022989"/>
    </source>
</evidence>
<keyword evidence="6 10" id="KW-1133">Transmembrane helix</keyword>
<gene>
    <name evidence="12" type="primary">ATL72_2</name>
    <name evidence="12" type="ORF">g.41472</name>
</gene>
<dbReference type="SUPFAM" id="SSF57850">
    <property type="entry name" value="RING/U-box"/>
    <property type="match status" value="1"/>
</dbReference>
<keyword evidence="4" id="KW-0479">Metal-binding</keyword>
<evidence type="ECO:0000259" key="11">
    <source>
        <dbReference type="PROSITE" id="PS50089"/>
    </source>
</evidence>
<dbReference type="PANTHER" id="PTHR46905">
    <property type="entry name" value="RING-H2 FINGER PROTEIN ATL78"/>
    <property type="match status" value="1"/>
</dbReference>
<evidence type="ECO:0000256" key="2">
    <source>
        <dbReference type="ARBA" id="ARBA00022679"/>
    </source>
</evidence>
<dbReference type="AlphaFoldDB" id="A0A1D1XZV5"/>
<evidence type="ECO:0000256" key="4">
    <source>
        <dbReference type="ARBA" id="ARBA00022723"/>
    </source>
</evidence>
<comment type="similarity">
    <text evidence="8">Belongs to the RING-type zinc finger family. ATL subfamily.</text>
</comment>
<dbReference type="Gene3D" id="3.30.40.10">
    <property type="entry name" value="Zinc/RING finger domain, C3HC4 (zinc finger)"/>
    <property type="match status" value="1"/>
</dbReference>
<comment type="subcellular location">
    <subcellularLocation>
        <location evidence="1">Membrane</location>
        <topology evidence="1">Single-pass membrane protein</topology>
    </subcellularLocation>
</comment>
<protein>
    <submittedName>
        <fullName evidence="12">RING-H2 finger protein ATL72</fullName>
    </submittedName>
</protein>
<accession>A0A1D1XZV5</accession>
<keyword evidence="9" id="KW-0863">Zinc-finger</keyword>
<evidence type="ECO:0000256" key="5">
    <source>
        <dbReference type="ARBA" id="ARBA00022833"/>
    </source>
</evidence>
<organism evidence="12">
    <name type="scientific">Anthurium amnicola</name>
    <dbReference type="NCBI Taxonomy" id="1678845"/>
    <lineage>
        <taxon>Eukaryota</taxon>
        <taxon>Viridiplantae</taxon>
        <taxon>Streptophyta</taxon>
        <taxon>Embryophyta</taxon>
        <taxon>Tracheophyta</taxon>
        <taxon>Spermatophyta</taxon>
        <taxon>Magnoliopsida</taxon>
        <taxon>Liliopsida</taxon>
        <taxon>Araceae</taxon>
        <taxon>Pothoideae</taxon>
        <taxon>Potheae</taxon>
        <taxon>Anthurium</taxon>
    </lineage>
</organism>